<dbReference type="EMBL" id="DWWI01000229">
    <property type="protein sequence ID" value="HJC44191.1"/>
    <property type="molecule type" value="Genomic_DNA"/>
</dbReference>
<reference evidence="1" key="2">
    <citation type="submission" date="2021-04" db="EMBL/GenBank/DDBJ databases">
        <authorList>
            <person name="Gilroy R."/>
        </authorList>
    </citation>
    <scope>NUCLEOTIDE SEQUENCE</scope>
    <source>
        <strain evidence="1">CHK165-2605</strain>
    </source>
</reference>
<evidence type="ECO:0000313" key="2">
    <source>
        <dbReference type="Proteomes" id="UP000823895"/>
    </source>
</evidence>
<gene>
    <name evidence="1" type="ORF">H9756_11050</name>
</gene>
<dbReference type="AlphaFoldDB" id="A0A9D2T3L0"/>
<name>A0A9D2T3L0_9FIRM</name>
<reference evidence="1" key="1">
    <citation type="journal article" date="2021" name="PeerJ">
        <title>Extensive microbial diversity within the chicken gut microbiome revealed by metagenomics and culture.</title>
        <authorList>
            <person name="Gilroy R."/>
            <person name="Ravi A."/>
            <person name="Getino M."/>
            <person name="Pursley I."/>
            <person name="Horton D.L."/>
            <person name="Alikhan N.F."/>
            <person name="Baker D."/>
            <person name="Gharbi K."/>
            <person name="Hall N."/>
            <person name="Watson M."/>
            <person name="Adriaenssens E.M."/>
            <person name="Foster-Nyarko E."/>
            <person name="Jarju S."/>
            <person name="Secka A."/>
            <person name="Antonio M."/>
            <person name="Oren A."/>
            <person name="Chaudhuri R.R."/>
            <person name="La Ragione R."/>
            <person name="Hildebrand F."/>
            <person name="Pallen M.J."/>
        </authorList>
    </citation>
    <scope>NUCLEOTIDE SEQUENCE</scope>
    <source>
        <strain evidence="1">CHK165-2605</strain>
    </source>
</reference>
<sequence length="143" mass="16500">MAEDSCQDPIADALQILNLLAGVQPEHLKENESLLPVCHRVAQLPKYQVIFHDETISNYVVNRIFQSQKQKLIPVYMDACGLSKKEAEMLTLFVITGTYNVNKALNWNSNSVWYNIHSILFRFMSGGYERLRKHDTKRETQSI</sequence>
<protein>
    <submittedName>
        <fullName evidence="1">Uncharacterized protein</fullName>
    </submittedName>
</protein>
<organism evidence="1 2">
    <name type="scientific">Candidatus Mediterraneibacter gallistercoris</name>
    <dbReference type="NCBI Taxonomy" id="2838671"/>
    <lineage>
        <taxon>Bacteria</taxon>
        <taxon>Bacillati</taxon>
        <taxon>Bacillota</taxon>
        <taxon>Clostridia</taxon>
        <taxon>Lachnospirales</taxon>
        <taxon>Lachnospiraceae</taxon>
        <taxon>Mediterraneibacter</taxon>
    </lineage>
</organism>
<comment type="caution">
    <text evidence="1">The sequence shown here is derived from an EMBL/GenBank/DDBJ whole genome shotgun (WGS) entry which is preliminary data.</text>
</comment>
<proteinExistence type="predicted"/>
<dbReference type="Proteomes" id="UP000823895">
    <property type="component" value="Unassembled WGS sequence"/>
</dbReference>
<accession>A0A9D2T3L0</accession>
<evidence type="ECO:0000313" key="1">
    <source>
        <dbReference type="EMBL" id="HJC44191.1"/>
    </source>
</evidence>